<dbReference type="SUPFAM" id="SSF47473">
    <property type="entry name" value="EF-hand"/>
    <property type="match status" value="1"/>
</dbReference>
<dbReference type="PROSITE" id="PS00018">
    <property type="entry name" value="EF_HAND_1"/>
    <property type="match status" value="1"/>
</dbReference>
<dbReference type="GO" id="GO:0016197">
    <property type="term" value="P:endosomal transport"/>
    <property type="evidence" value="ECO:0007669"/>
    <property type="project" value="TreeGrafter"/>
</dbReference>
<feature type="domain" description="EF-hand" evidence="4">
    <location>
        <begin position="215"/>
        <end position="250"/>
    </location>
</feature>
<dbReference type="InterPro" id="IPR018247">
    <property type="entry name" value="EF_Hand_1_Ca_BS"/>
</dbReference>
<sequence>MEQVRHGQESWAQFDDDDNSMLISLQKRHFINQQQTMNPHFPNLGSINQNLVFPSSLSQSNELLMLKNPSDPRSSPFAAAHHRSPRSISKTVYHGNLNSHSDMNSSHCTEIQFHSHQLNNWSSFNQPTAQFKQQSNTTDITPLVITANTTTTNFSPSLNISNDGFAVRNQRIVDPWAVTSDQKAYYLSQFLRLQPDIGSKLSGLQSKTFFELSNLPSSELSKIWELSDLDHDGQLTLSEFCIAMHLVVYRLNGVPIPNNLPTVLLELVETNWLSTKLSSTSSPTVKVNTTTTATTTNELKHPHHEPNQQQQRRWSLSSQSDVSSLLASEEGMILFESKLNANAQLKHPIPLRAKTLPSNVIPELVNSMMTTPQDYSTVDHQNDFSHTYQLPYSSNNDNKFSTAISNPMIESTPRLQPQPITIHSSPILFSSQHSDSITSPSSSVIQKAPPPPPPPRANLLLVTNIDCVHNDNMGQKCGVSLIEEKEEIVPSLTTEFNSEEMKLTESQQPYITSLNNSNSDNNNNDSNNVDILKRQCDSISQINEQLTTTLIKLQQDRIALKIFLERLMPLETI</sequence>
<keyword evidence="1" id="KW-0106">Calcium</keyword>
<dbReference type="PROSITE" id="PS50031">
    <property type="entry name" value="EH"/>
    <property type="match status" value="1"/>
</dbReference>
<name>A0A430Q8E9_SCHBO</name>
<feature type="compositionally biased region" description="Low complexity" evidence="2">
    <location>
        <begin position="431"/>
        <end position="443"/>
    </location>
</feature>
<dbReference type="InterPro" id="IPR002048">
    <property type="entry name" value="EF_hand_dom"/>
</dbReference>
<dbReference type="EMBL" id="QMKO01002304">
    <property type="protein sequence ID" value="RTG83971.1"/>
    <property type="molecule type" value="Genomic_DNA"/>
</dbReference>
<dbReference type="STRING" id="6184.A0A430Q8E9"/>
<dbReference type="GO" id="GO:0005886">
    <property type="term" value="C:plasma membrane"/>
    <property type="evidence" value="ECO:0007669"/>
    <property type="project" value="TreeGrafter"/>
</dbReference>
<dbReference type="Gene3D" id="1.10.238.10">
    <property type="entry name" value="EF-hand"/>
    <property type="match status" value="1"/>
</dbReference>
<dbReference type="PANTHER" id="PTHR11216:SF174">
    <property type="entry name" value="GH06923P"/>
    <property type="match status" value="1"/>
</dbReference>
<evidence type="ECO:0000313" key="5">
    <source>
        <dbReference type="EMBL" id="RTG83971.1"/>
    </source>
</evidence>
<dbReference type="GO" id="GO:0005737">
    <property type="term" value="C:cytoplasm"/>
    <property type="evidence" value="ECO:0007669"/>
    <property type="project" value="TreeGrafter"/>
</dbReference>
<dbReference type="PROSITE" id="PS50222">
    <property type="entry name" value="EF_HAND_2"/>
    <property type="match status" value="1"/>
</dbReference>
<dbReference type="AlphaFoldDB" id="A0A430Q8E9"/>
<protein>
    <submittedName>
        <fullName evidence="5">RalBP1-associated Eps domain-containing protein</fullName>
    </submittedName>
</protein>
<organism evidence="5 6">
    <name type="scientific">Schistosoma bovis</name>
    <name type="common">Blood fluke</name>
    <dbReference type="NCBI Taxonomy" id="6184"/>
    <lineage>
        <taxon>Eukaryota</taxon>
        <taxon>Metazoa</taxon>
        <taxon>Spiralia</taxon>
        <taxon>Lophotrochozoa</taxon>
        <taxon>Platyhelminthes</taxon>
        <taxon>Trematoda</taxon>
        <taxon>Digenea</taxon>
        <taxon>Strigeidida</taxon>
        <taxon>Schistosomatoidea</taxon>
        <taxon>Schistosomatidae</taxon>
        <taxon>Schistosoma</taxon>
    </lineage>
</organism>
<gene>
    <name evidence="5" type="ORF">DC041_0001431</name>
</gene>
<proteinExistence type="predicted"/>
<dbReference type="SMART" id="SM00054">
    <property type="entry name" value="EFh"/>
    <property type="match status" value="1"/>
</dbReference>
<comment type="caution">
    <text evidence="5">The sequence shown here is derived from an EMBL/GenBank/DDBJ whole genome shotgun (WGS) entry which is preliminary data.</text>
</comment>
<feature type="region of interest" description="Disordered" evidence="2">
    <location>
        <begin position="66"/>
        <end position="88"/>
    </location>
</feature>
<feature type="region of interest" description="Disordered" evidence="2">
    <location>
        <begin position="293"/>
        <end position="316"/>
    </location>
</feature>
<evidence type="ECO:0000259" key="3">
    <source>
        <dbReference type="PROSITE" id="PS50031"/>
    </source>
</evidence>
<dbReference type="InterPro" id="IPR011992">
    <property type="entry name" value="EF-hand-dom_pair"/>
</dbReference>
<dbReference type="SMART" id="SM00027">
    <property type="entry name" value="EH"/>
    <property type="match status" value="1"/>
</dbReference>
<evidence type="ECO:0000259" key="4">
    <source>
        <dbReference type="PROSITE" id="PS50222"/>
    </source>
</evidence>
<dbReference type="GO" id="GO:0005509">
    <property type="term" value="F:calcium ion binding"/>
    <property type="evidence" value="ECO:0007669"/>
    <property type="project" value="InterPro"/>
</dbReference>
<keyword evidence="6" id="KW-1185">Reference proteome</keyword>
<dbReference type="Pfam" id="PF12763">
    <property type="entry name" value="EH"/>
    <property type="match status" value="1"/>
</dbReference>
<evidence type="ECO:0000313" key="6">
    <source>
        <dbReference type="Proteomes" id="UP000290809"/>
    </source>
</evidence>
<evidence type="ECO:0000256" key="1">
    <source>
        <dbReference type="ARBA" id="ARBA00022837"/>
    </source>
</evidence>
<feature type="region of interest" description="Disordered" evidence="2">
    <location>
        <begin position="431"/>
        <end position="453"/>
    </location>
</feature>
<feature type="domain" description="EH" evidence="3">
    <location>
        <begin position="182"/>
        <end position="271"/>
    </location>
</feature>
<evidence type="ECO:0000256" key="2">
    <source>
        <dbReference type="SAM" id="MobiDB-lite"/>
    </source>
</evidence>
<reference evidence="5 6" key="1">
    <citation type="journal article" date="2019" name="PLoS Pathog.">
        <title>Genome sequence of the bovine parasite Schistosoma bovis Tanzania.</title>
        <authorList>
            <person name="Oey H."/>
            <person name="Zakrzewski M."/>
            <person name="Gobert G."/>
            <person name="Gravermann K."/>
            <person name="Stoye J."/>
            <person name="Jones M."/>
            <person name="Mcmanus D."/>
            <person name="Krause L."/>
        </authorList>
    </citation>
    <scope>NUCLEOTIDE SEQUENCE [LARGE SCALE GENOMIC DNA]</scope>
    <source>
        <strain evidence="5 6">TAN1997</strain>
    </source>
</reference>
<dbReference type="Proteomes" id="UP000290809">
    <property type="component" value="Unassembled WGS sequence"/>
</dbReference>
<dbReference type="InterPro" id="IPR000261">
    <property type="entry name" value="EH_dom"/>
</dbReference>
<dbReference type="PANTHER" id="PTHR11216">
    <property type="entry name" value="EH DOMAIN"/>
    <property type="match status" value="1"/>
</dbReference>
<dbReference type="GO" id="GO:0006897">
    <property type="term" value="P:endocytosis"/>
    <property type="evidence" value="ECO:0007669"/>
    <property type="project" value="TreeGrafter"/>
</dbReference>
<dbReference type="CDD" id="cd00052">
    <property type="entry name" value="EH"/>
    <property type="match status" value="1"/>
</dbReference>
<accession>A0A430Q8E9</accession>